<name>A0ABW1EQM5_9BACT</name>
<keyword evidence="2" id="KW-0732">Signal</keyword>
<feature type="region of interest" description="Disordered" evidence="1">
    <location>
        <begin position="55"/>
        <end position="82"/>
    </location>
</feature>
<accession>A0ABW1EQM5</accession>
<dbReference type="EMBL" id="JBHSPH010000020">
    <property type="protein sequence ID" value="MFC5865587.1"/>
    <property type="molecule type" value="Genomic_DNA"/>
</dbReference>
<sequence>MPRKLLLLAALVLPVALTACSHPQHMYYPPPPPPAWSEIARHGFHDGVQAARRDISHGLPPDVNRHPRFRNPPVPPPAFEDYRHGFREGYQQTFQHGSGPAPGPGYY</sequence>
<dbReference type="PROSITE" id="PS51257">
    <property type="entry name" value="PROKAR_LIPOPROTEIN"/>
    <property type="match status" value="1"/>
</dbReference>
<dbReference type="Proteomes" id="UP001596091">
    <property type="component" value="Unassembled WGS sequence"/>
</dbReference>
<feature type="chain" id="PRO_5045103102" description="Lipoprotein" evidence="2">
    <location>
        <begin position="22"/>
        <end position="107"/>
    </location>
</feature>
<organism evidence="3 4">
    <name type="scientific">Acidicapsa dinghuensis</name>
    <dbReference type="NCBI Taxonomy" id="2218256"/>
    <lineage>
        <taxon>Bacteria</taxon>
        <taxon>Pseudomonadati</taxon>
        <taxon>Acidobacteriota</taxon>
        <taxon>Terriglobia</taxon>
        <taxon>Terriglobales</taxon>
        <taxon>Acidobacteriaceae</taxon>
        <taxon>Acidicapsa</taxon>
    </lineage>
</organism>
<feature type="signal peptide" evidence="2">
    <location>
        <begin position="1"/>
        <end position="21"/>
    </location>
</feature>
<evidence type="ECO:0000313" key="3">
    <source>
        <dbReference type="EMBL" id="MFC5865587.1"/>
    </source>
</evidence>
<evidence type="ECO:0000256" key="2">
    <source>
        <dbReference type="SAM" id="SignalP"/>
    </source>
</evidence>
<gene>
    <name evidence="3" type="ORF">ACFPT7_24995</name>
</gene>
<evidence type="ECO:0008006" key="5">
    <source>
        <dbReference type="Google" id="ProtNLM"/>
    </source>
</evidence>
<proteinExistence type="predicted"/>
<reference evidence="4" key="1">
    <citation type="journal article" date="2019" name="Int. J. Syst. Evol. Microbiol.">
        <title>The Global Catalogue of Microorganisms (GCM) 10K type strain sequencing project: providing services to taxonomists for standard genome sequencing and annotation.</title>
        <authorList>
            <consortium name="The Broad Institute Genomics Platform"/>
            <consortium name="The Broad Institute Genome Sequencing Center for Infectious Disease"/>
            <person name="Wu L."/>
            <person name="Ma J."/>
        </authorList>
    </citation>
    <scope>NUCLEOTIDE SEQUENCE [LARGE SCALE GENOMIC DNA]</scope>
    <source>
        <strain evidence="4">JCM 4087</strain>
    </source>
</reference>
<dbReference type="RefSeq" id="WP_263341680.1">
    <property type="nucleotide sequence ID" value="NZ_JAGSYH010000008.1"/>
</dbReference>
<comment type="caution">
    <text evidence="3">The sequence shown here is derived from an EMBL/GenBank/DDBJ whole genome shotgun (WGS) entry which is preliminary data.</text>
</comment>
<protein>
    <recommendedName>
        <fullName evidence="5">Lipoprotein</fullName>
    </recommendedName>
</protein>
<evidence type="ECO:0000256" key="1">
    <source>
        <dbReference type="SAM" id="MobiDB-lite"/>
    </source>
</evidence>
<keyword evidence="4" id="KW-1185">Reference proteome</keyword>
<evidence type="ECO:0000313" key="4">
    <source>
        <dbReference type="Proteomes" id="UP001596091"/>
    </source>
</evidence>